<evidence type="ECO:0000313" key="4">
    <source>
        <dbReference type="Proteomes" id="UP000278807"/>
    </source>
</evidence>
<evidence type="ECO:0000256" key="1">
    <source>
        <dbReference type="ARBA" id="ARBA00038479"/>
    </source>
</evidence>
<gene>
    <name evidence="3" type="ORF">HNAJ_LOCUS7275</name>
</gene>
<keyword evidence="4" id="KW-1185">Reference proteome</keyword>
<evidence type="ECO:0000313" key="5">
    <source>
        <dbReference type="WBParaSite" id="HNAJ_0000727901-mRNA-1"/>
    </source>
</evidence>
<dbReference type="STRING" id="102285.A0A0R3TJL1"/>
<dbReference type="Pfam" id="PF04032">
    <property type="entry name" value="Rpr2"/>
    <property type="match status" value="1"/>
</dbReference>
<accession>A0A0R3TJL1</accession>
<evidence type="ECO:0000313" key="3">
    <source>
        <dbReference type="EMBL" id="VDO03135.1"/>
    </source>
</evidence>
<sequence>MGKKDRPKTYITPIHLQIDILYRQAYCCIHPLLSCKNEVEREVIYSTCRRCVRQLLLLAKKSRVRLSPVMRRSICRGCHLILDSRVTSRLKMHNSGLINLTNDLLHLEAMLRSLLCRVPKRFNSSTPTFDTKHLDVLVCPISKGPLTYDSEKQLLINKELKIAYKIIDGIPNLIPEDALTEF</sequence>
<dbReference type="EMBL" id="UZAE01012028">
    <property type="protein sequence ID" value="VDO03135.1"/>
    <property type="molecule type" value="Genomic_DNA"/>
</dbReference>
<protein>
    <recommendedName>
        <fullName evidence="2">Protein preY, mitochondrial</fullName>
    </recommendedName>
</protein>
<dbReference type="GO" id="GO:0006396">
    <property type="term" value="P:RNA processing"/>
    <property type="evidence" value="ECO:0007669"/>
    <property type="project" value="InterPro"/>
</dbReference>
<dbReference type="InterPro" id="IPR007175">
    <property type="entry name" value="Rpr2/Snm1/Rpp21"/>
</dbReference>
<dbReference type="Proteomes" id="UP000278807">
    <property type="component" value="Unassembled WGS sequence"/>
</dbReference>
<reference evidence="3 4" key="2">
    <citation type="submission" date="2018-11" db="EMBL/GenBank/DDBJ databases">
        <authorList>
            <consortium name="Pathogen Informatics"/>
        </authorList>
    </citation>
    <scope>NUCLEOTIDE SEQUENCE [LARGE SCALE GENOMIC DNA]</scope>
</reference>
<name>A0A0R3TJL1_RODNA</name>
<organism evidence="5">
    <name type="scientific">Rodentolepis nana</name>
    <name type="common">Dwarf tapeworm</name>
    <name type="synonym">Hymenolepis nana</name>
    <dbReference type="NCBI Taxonomy" id="102285"/>
    <lineage>
        <taxon>Eukaryota</taxon>
        <taxon>Metazoa</taxon>
        <taxon>Spiralia</taxon>
        <taxon>Lophotrochozoa</taxon>
        <taxon>Platyhelminthes</taxon>
        <taxon>Cestoda</taxon>
        <taxon>Eucestoda</taxon>
        <taxon>Cyclophyllidea</taxon>
        <taxon>Hymenolepididae</taxon>
        <taxon>Rodentolepis</taxon>
    </lineage>
</organism>
<dbReference type="Gene3D" id="2.20.25.10">
    <property type="match status" value="1"/>
</dbReference>
<dbReference type="WBParaSite" id="HNAJ_0000727901-mRNA-1">
    <property type="protein sequence ID" value="HNAJ_0000727901-mRNA-1"/>
    <property type="gene ID" value="HNAJ_0000727901"/>
</dbReference>
<dbReference type="InterPro" id="IPR005651">
    <property type="entry name" value="Trm112-like"/>
</dbReference>
<dbReference type="PANTHER" id="PTHR33505:SF4">
    <property type="entry name" value="PROTEIN PREY, MITOCHONDRIAL"/>
    <property type="match status" value="1"/>
</dbReference>
<reference evidence="5" key="1">
    <citation type="submission" date="2017-02" db="UniProtKB">
        <authorList>
            <consortium name="WormBaseParasite"/>
        </authorList>
    </citation>
    <scope>IDENTIFICATION</scope>
</reference>
<dbReference type="PANTHER" id="PTHR33505">
    <property type="entry name" value="ZGC:162634"/>
    <property type="match status" value="1"/>
</dbReference>
<proteinExistence type="inferred from homology"/>
<comment type="similarity">
    <text evidence="1">Belongs to the PREY family.</text>
</comment>
<dbReference type="Pfam" id="PF03966">
    <property type="entry name" value="Trm112p"/>
    <property type="match status" value="1"/>
</dbReference>
<dbReference type="OrthoDB" id="1884515at2759"/>
<dbReference type="SUPFAM" id="SSF158997">
    <property type="entry name" value="Trm112p-like"/>
    <property type="match status" value="1"/>
</dbReference>
<dbReference type="AlphaFoldDB" id="A0A0R3TJL1"/>
<evidence type="ECO:0000256" key="2">
    <source>
        <dbReference type="ARBA" id="ARBA00040939"/>
    </source>
</evidence>